<evidence type="ECO:0000313" key="1">
    <source>
        <dbReference type="EMBL" id="CAG8632654.1"/>
    </source>
</evidence>
<protein>
    <submittedName>
        <fullName evidence="1">1062_t:CDS:1</fullName>
    </submittedName>
</protein>
<dbReference type="EMBL" id="CAJVPT010018253">
    <property type="protein sequence ID" value="CAG8632654.1"/>
    <property type="molecule type" value="Genomic_DNA"/>
</dbReference>
<feature type="non-terminal residue" evidence="1">
    <location>
        <position position="240"/>
    </location>
</feature>
<organism evidence="1 2">
    <name type="scientific">Acaulospora colombiana</name>
    <dbReference type="NCBI Taxonomy" id="27376"/>
    <lineage>
        <taxon>Eukaryota</taxon>
        <taxon>Fungi</taxon>
        <taxon>Fungi incertae sedis</taxon>
        <taxon>Mucoromycota</taxon>
        <taxon>Glomeromycotina</taxon>
        <taxon>Glomeromycetes</taxon>
        <taxon>Diversisporales</taxon>
        <taxon>Acaulosporaceae</taxon>
        <taxon>Acaulospora</taxon>
    </lineage>
</organism>
<accession>A0ACA9N6W3</accession>
<dbReference type="Proteomes" id="UP000789525">
    <property type="component" value="Unassembled WGS sequence"/>
</dbReference>
<proteinExistence type="predicted"/>
<comment type="caution">
    <text evidence="1">The sequence shown here is derived from an EMBL/GenBank/DDBJ whole genome shotgun (WGS) entry which is preliminary data.</text>
</comment>
<evidence type="ECO:0000313" key="2">
    <source>
        <dbReference type="Proteomes" id="UP000789525"/>
    </source>
</evidence>
<reference evidence="1" key="1">
    <citation type="submission" date="2021-06" db="EMBL/GenBank/DDBJ databases">
        <authorList>
            <person name="Kallberg Y."/>
            <person name="Tangrot J."/>
            <person name="Rosling A."/>
        </authorList>
    </citation>
    <scope>NUCLEOTIDE SEQUENCE</scope>
    <source>
        <strain evidence="1">CL356</strain>
    </source>
</reference>
<keyword evidence="2" id="KW-1185">Reference proteome</keyword>
<name>A0ACA9N6W3_9GLOM</name>
<sequence length="240" mass="26663">MAEAFIGLGVRVELNNSSSLEGIVSHIDSHTHLLTLKNVKLDNKESGRTQQLAIYGVSGTDIKDIQILSNQQNTFQQQRPAQPSQNNVKNTGDAKPFSKSNTPDLNNNEITQSQMLTTALLPRSPFTDPAIIYQLHYQQIVQDSRNPSKTIRTASTGDSDSKYEEELHSNAGEYERNSKNSSNGNNHNGDYSSEVESDSAVFGKNKSSRRKKSHNTNGYYHNNRMPQSPGTKICNFTNTT</sequence>
<gene>
    <name evidence="1" type="ORF">ACOLOM_LOCUS7683</name>
</gene>